<gene>
    <name evidence="2" type="ORF">EVA_07062</name>
</gene>
<protein>
    <submittedName>
        <fullName evidence="2">Uncharacterized protein</fullName>
    </submittedName>
</protein>
<evidence type="ECO:0000313" key="2">
    <source>
        <dbReference type="EMBL" id="EJX04829.1"/>
    </source>
</evidence>
<comment type="caution">
    <text evidence="2">The sequence shown here is derived from an EMBL/GenBank/DDBJ whole genome shotgun (WGS) entry which is preliminary data.</text>
</comment>
<proteinExistence type="predicted"/>
<dbReference type="EMBL" id="AMCI01001669">
    <property type="protein sequence ID" value="EJX04829.1"/>
    <property type="molecule type" value="Genomic_DNA"/>
</dbReference>
<sequence length="49" mass="5535">MDDDTEEGAKTTTRTWRPKDTSAERGTAQTIRSPLLQKQYLPLKGTRNA</sequence>
<name>J9GD80_9ZZZZ</name>
<organism evidence="2">
    <name type="scientific">gut metagenome</name>
    <dbReference type="NCBI Taxonomy" id="749906"/>
    <lineage>
        <taxon>unclassified sequences</taxon>
        <taxon>metagenomes</taxon>
        <taxon>organismal metagenomes</taxon>
    </lineage>
</organism>
<evidence type="ECO:0000256" key="1">
    <source>
        <dbReference type="SAM" id="MobiDB-lite"/>
    </source>
</evidence>
<feature type="region of interest" description="Disordered" evidence="1">
    <location>
        <begin position="1"/>
        <end position="49"/>
    </location>
</feature>
<reference evidence="2" key="1">
    <citation type="journal article" date="2012" name="PLoS ONE">
        <title>Gene sets for utilization of primary and secondary nutrition supplies in the distal gut of endangered iberian lynx.</title>
        <authorList>
            <person name="Alcaide M."/>
            <person name="Messina E."/>
            <person name="Richter M."/>
            <person name="Bargiela R."/>
            <person name="Peplies J."/>
            <person name="Huws S.A."/>
            <person name="Newbold C.J."/>
            <person name="Golyshin P.N."/>
            <person name="Simon M.A."/>
            <person name="Lopez G."/>
            <person name="Yakimov M.M."/>
            <person name="Ferrer M."/>
        </authorList>
    </citation>
    <scope>NUCLEOTIDE SEQUENCE</scope>
</reference>
<dbReference type="AlphaFoldDB" id="J9GD80"/>
<accession>J9GD80</accession>